<keyword evidence="3" id="KW-1185">Reference proteome</keyword>
<evidence type="ECO:0000313" key="3">
    <source>
        <dbReference type="Proteomes" id="UP000219612"/>
    </source>
</evidence>
<organism evidence="2 3">
    <name type="scientific">Paractinoplanes atraurantiacus</name>
    <dbReference type="NCBI Taxonomy" id="1036182"/>
    <lineage>
        <taxon>Bacteria</taxon>
        <taxon>Bacillati</taxon>
        <taxon>Actinomycetota</taxon>
        <taxon>Actinomycetes</taxon>
        <taxon>Micromonosporales</taxon>
        <taxon>Micromonosporaceae</taxon>
        <taxon>Paractinoplanes</taxon>
    </lineage>
</organism>
<accession>A0A285H1G2</accession>
<keyword evidence="1" id="KW-1133">Transmembrane helix</keyword>
<dbReference type="AlphaFoldDB" id="A0A285H1G2"/>
<name>A0A285H1G2_9ACTN</name>
<proteinExistence type="predicted"/>
<keyword evidence="1" id="KW-0472">Membrane</keyword>
<dbReference type="EMBL" id="OBDY01000003">
    <property type="protein sequence ID" value="SNY29612.1"/>
    <property type="molecule type" value="Genomic_DNA"/>
</dbReference>
<reference evidence="2 3" key="1">
    <citation type="submission" date="2017-09" db="EMBL/GenBank/DDBJ databases">
        <authorList>
            <person name="Ehlers B."/>
            <person name="Leendertz F.H."/>
        </authorList>
    </citation>
    <scope>NUCLEOTIDE SEQUENCE [LARGE SCALE GENOMIC DNA]</scope>
    <source>
        <strain evidence="2 3">CGMCC 4.6857</strain>
    </source>
</reference>
<dbReference type="Proteomes" id="UP000219612">
    <property type="component" value="Unassembled WGS sequence"/>
</dbReference>
<keyword evidence="1" id="KW-0812">Transmembrane</keyword>
<evidence type="ECO:0000313" key="2">
    <source>
        <dbReference type="EMBL" id="SNY29612.1"/>
    </source>
</evidence>
<feature type="transmembrane region" description="Helical" evidence="1">
    <location>
        <begin position="22"/>
        <end position="42"/>
    </location>
</feature>
<gene>
    <name evidence="2" type="ORF">SAMN05421748_103278</name>
</gene>
<protein>
    <submittedName>
        <fullName evidence="2">Uncharacterized protein</fullName>
    </submittedName>
</protein>
<evidence type="ECO:0000256" key="1">
    <source>
        <dbReference type="SAM" id="Phobius"/>
    </source>
</evidence>
<sequence length="162" mass="17253">MAFGVNPPHRFAVGRPGPEGSLVRMAIGGATVVVLAIGVVVVTKPPDGASDRLVAPHMVMTRSPGPHGMYKQVAVPGPVSRDQRVALTGDTGVRVEVGQSHQGDHMRSEMVDMTAEPPQLEPGWEVDLTAGFPVPEDAELTRLHIALPIGGDTPYAEWNLRR</sequence>